<evidence type="ECO:0000256" key="1">
    <source>
        <dbReference type="SAM" id="MobiDB-lite"/>
    </source>
</evidence>
<dbReference type="FunFam" id="1.10.10.750:FF:000007">
    <property type="entry name" value="TBC1 domain family member"/>
    <property type="match status" value="1"/>
</dbReference>
<evidence type="ECO:0000313" key="3">
    <source>
        <dbReference type="EMBL" id="ONH70198.1"/>
    </source>
</evidence>
<evidence type="ECO:0000313" key="4">
    <source>
        <dbReference type="Proteomes" id="UP000189513"/>
    </source>
</evidence>
<comment type="caution">
    <text evidence="3">The sequence shown here is derived from an EMBL/GenBank/DDBJ whole genome shotgun (WGS) entry which is preliminary data.</text>
</comment>
<dbReference type="FunFam" id="1.10.472.80:FF:000001">
    <property type="entry name" value="TBC1 domain family member 22B"/>
    <property type="match status" value="1"/>
</dbReference>
<evidence type="ECO:0000259" key="2">
    <source>
        <dbReference type="PROSITE" id="PS50086"/>
    </source>
</evidence>
<dbReference type="InterPro" id="IPR035969">
    <property type="entry name" value="Rab-GAP_TBC_sf"/>
</dbReference>
<dbReference type="Pfam" id="PF00566">
    <property type="entry name" value="RabGAP-TBC"/>
    <property type="match status" value="1"/>
</dbReference>
<feature type="region of interest" description="Disordered" evidence="1">
    <location>
        <begin position="68"/>
        <end position="115"/>
    </location>
</feature>
<protein>
    <submittedName>
        <fullName evidence="3">GTPase-activating protein gyp1</fullName>
    </submittedName>
</protein>
<dbReference type="Gene3D" id="1.10.472.80">
    <property type="entry name" value="Ypt/Rab-GAP domain of gyp1p, domain 3"/>
    <property type="match status" value="1"/>
</dbReference>
<dbReference type="GO" id="GO:0005096">
    <property type="term" value="F:GTPase activator activity"/>
    <property type="evidence" value="ECO:0007669"/>
    <property type="project" value="TreeGrafter"/>
</dbReference>
<proteinExistence type="predicted"/>
<dbReference type="EMBL" id="MPUK01000001">
    <property type="protein sequence ID" value="ONH70198.1"/>
    <property type="molecule type" value="Genomic_DNA"/>
</dbReference>
<dbReference type="PROSITE" id="PS50086">
    <property type="entry name" value="TBC_RABGAP"/>
    <property type="match status" value="1"/>
</dbReference>
<dbReference type="STRING" id="36022.A0A1V2LED8"/>
<feature type="compositionally biased region" description="Low complexity" evidence="1">
    <location>
        <begin position="68"/>
        <end position="82"/>
    </location>
</feature>
<dbReference type="OMA" id="SCYNIFN"/>
<dbReference type="PANTHER" id="PTHR22957:SF26">
    <property type="entry name" value="LD44506P"/>
    <property type="match status" value="1"/>
</dbReference>
<feature type="compositionally biased region" description="Polar residues" evidence="1">
    <location>
        <begin position="101"/>
        <end position="111"/>
    </location>
</feature>
<name>A0A1V2LED8_CYBFA</name>
<dbReference type="VEuPathDB" id="FungiDB:BON22_0458"/>
<dbReference type="SUPFAM" id="SSF47923">
    <property type="entry name" value="Ypt/Rab-GAP domain of gyp1p"/>
    <property type="match status" value="2"/>
</dbReference>
<feature type="region of interest" description="Disordered" evidence="1">
    <location>
        <begin position="1"/>
        <end position="32"/>
    </location>
</feature>
<dbReference type="Gene3D" id="1.10.8.270">
    <property type="entry name" value="putative rabgap domain of human tbc1 domain family member 14 like domains"/>
    <property type="match status" value="1"/>
</dbReference>
<feature type="domain" description="Rab-GAP TBC" evidence="2">
    <location>
        <begin position="223"/>
        <end position="446"/>
    </location>
</feature>
<dbReference type="PANTHER" id="PTHR22957">
    <property type="entry name" value="TBC1 DOMAIN FAMILY MEMBER GTPASE-ACTIVATING PROTEIN"/>
    <property type="match status" value="1"/>
</dbReference>
<accession>A0A1V2LED8</accession>
<dbReference type="GO" id="GO:0005794">
    <property type="term" value="C:Golgi apparatus"/>
    <property type="evidence" value="ECO:0007669"/>
    <property type="project" value="TreeGrafter"/>
</dbReference>
<dbReference type="SMART" id="SM00164">
    <property type="entry name" value="TBC"/>
    <property type="match status" value="1"/>
</dbReference>
<dbReference type="FunFam" id="1.10.8.270:FF:000037">
    <property type="entry name" value="TBC1 domain family member 22A"/>
    <property type="match status" value="1"/>
</dbReference>
<sequence length="516" mass="59310">MTCVEKGQVPKHQNEFTFDEGGGRPQGHHSAPSFLRTLSSAFKEKKSVVAVNDQVKMVGAAFSHLGMSNDSSSTVSLSSTTKKSSKSKKKEPKSPKRKDSNISTPRESIQYTDLDDDWDADVENGLKTVDSAPRFMENKMTFDYPTIKGMSDGSGVKNHVDGIVKDPANSLYTMHEPNLRLEKESTKELEELNAAISRFNRFKTVLQEPNVDLEKLRKMAWNGIPDELRPISWQLLVGYLPTNSDRRVSQLQRKRQEYLNGIKEEFGREKEAQTWHQIEIDIPRTNPHIKLYGYETTQRSLERLLYLWSVRHPASGYVQGINDLATPFFQTFLSAYIGADTDVLTFDPGTLPTDVIEAIEADTFWCLTKLLEGIQDNYIHAQPGIIRQVNGLKDLINRIDADLYTHLENENVEFIQFSFRWMNCLLMREISIQSTIRMWDTYLSETNGFSEFHVYVCAAFLVKWSEKLKQMDFQEIMMFLQDPPTKQWTEKDIELLLSEAFIWQSLYKNASAHLRS</sequence>
<reference evidence="4" key="1">
    <citation type="journal article" date="2017" name="Genome Announc.">
        <title>Genome sequences of Cyberlindnera fabianii 65, Pichia kudriavzevii 129, and Saccharomyces cerevisiae 131 isolated from fermented masau fruits in Zimbabwe.</title>
        <authorList>
            <person name="van Rijswijck I.M.H."/>
            <person name="Derks M.F.L."/>
            <person name="Abee T."/>
            <person name="de Ridder D."/>
            <person name="Smid E.J."/>
        </authorList>
    </citation>
    <scope>NUCLEOTIDE SEQUENCE [LARGE SCALE GENOMIC DNA]</scope>
    <source>
        <strain evidence="4">65</strain>
    </source>
</reference>
<gene>
    <name evidence="3" type="ORF">BON22_0458</name>
</gene>
<dbReference type="InterPro" id="IPR000195">
    <property type="entry name" value="Rab-GAP-TBC_dom"/>
</dbReference>
<keyword evidence="4" id="KW-1185">Reference proteome</keyword>
<dbReference type="AlphaFoldDB" id="A0A1V2LED8"/>
<organism evidence="3 4">
    <name type="scientific">Cyberlindnera fabianii</name>
    <name type="common">Yeast</name>
    <name type="synonym">Hansenula fabianii</name>
    <dbReference type="NCBI Taxonomy" id="36022"/>
    <lineage>
        <taxon>Eukaryota</taxon>
        <taxon>Fungi</taxon>
        <taxon>Dikarya</taxon>
        <taxon>Ascomycota</taxon>
        <taxon>Saccharomycotina</taxon>
        <taxon>Saccharomycetes</taxon>
        <taxon>Phaffomycetales</taxon>
        <taxon>Phaffomycetaceae</taxon>
        <taxon>Cyberlindnera</taxon>
    </lineage>
</organism>
<dbReference type="Gene3D" id="1.10.10.750">
    <property type="entry name" value="Ypt/Rab-GAP domain of gyp1p, domain 1"/>
    <property type="match status" value="1"/>
</dbReference>
<dbReference type="Proteomes" id="UP000189513">
    <property type="component" value="Unassembled WGS sequence"/>
</dbReference>